<organism evidence="1 2">
    <name type="scientific">Thermomonospora echinospora</name>
    <dbReference type="NCBI Taxonomy" id="1992"/>
    <lineage>
        <taxon>Bacteria</taxon>
        <taxon>Bacillati</taxon>
        <taxon>Actinomycetota</taxon>
        <taxon>Actinomycetes</taxon>
        <taxon>Streptosporangiales</taxon>
        <taxon>Thermomonosporaceae</taxon>
        <taxon>Thermomonospora</taxon>
    </lineage>
</organism>
<name>A0A1H6DZT3_9ACTN</name>
<dbReference type="EMBL" id="FNVO01000026">
    <property type="protein sequence ID" value="SEG90363.1"/>
    <property type="molecule type" value="Genomic_DNA"/>
</dbReference>
<dbReference type="Pfam" id="PF13822">
    <property type="entry name" value="ACC_epsilon"/>
    <property type="match status" value="1"/>
</dbReference>
<accession>A0A1H6DZT3</accession>
<dbReference type="AlphaFoldDB" id="A0A1H6DZT3"/>
<reference evidence="2" key="1">
    <citation type="submission" date="2016-10" db="EMBL/GenBank/DDBJ databases">
        <authorList>
            <person name="Varghese N."/>
            <person name="Submissions S."/>
        </authorList>
    </citation>
    <scope>NUCLEOTIDE SEQUENCE [LARGE SCALE GENOMIC DNA]</scope>
    <source>
        <strain evidence="2">DSM 43163</strain>
    </source>
</reference>
<dbReference type="Proteomes" id="UP000236723">
    <property type="component" value="Unassembled WGS sequence"/>
</dbReference>
<evidence type="ECO:0000313" key="2">
    <source>
        <dbReference type="Proteomes" id="UP000236723"/>
    </source>
</evidence>
<dbReference type="GO" id="GO:0003989">
    <property type="term" value="F:acetyl-CoA carboxylase activity"/>
    <property type="evidence" value="ECO:0007669"/>
    <property type="project" value="InterPro"/>
</dbReference>
<dbReference type="InterPro" id="IPR032716">
    <property type="entry name" value="ACC_epsilon"/>
</dbReference>
<proteinExistence type="predicted"/>
<gene>
    <name evidence="1" type="ORF">SAMN04489712_12614</name>
</gene>
<keyword evidence="2" id="KW-1185">Reference proteome</keyword>
<protein>
    <submittedName>
        <fullName evidence="1">Acyl-CoA carboxylase epsilon subunit</fullName>
    </submittedName>
</protein>
<dbReference type="GO" id="GO:0004658">
    <property type="term" value="F:propionyl-CoA carboxylase activity"/>
    <property type="evidence" value="ECO:0007669"/>
    <property type="project" value="InterPro"/>
</dbReference>
<sequence length="90" mass="10002">MDAEPDGPENSERAIRAMSEHTDVPLLRVEKGTLDPLELAAVTVVLLHRLNAARREPEPGSWPSAVSAPWRRPERIPAYRGPRSWQAQAA</sequence>
<evidence type="ECO:0000313" key="1">
    <source>
        <dbReference type="EMBL" id="SEG90363.1"/>
    </source>
</evidence>